<dbReference type="Proteomes" id="UP001627154">
    <property type="component" value="Unassembled WGS sequence"/>
</dbReference>
<feature type="disulfide bond" evidence="9">
    <location>
        <begin position="38"/>
        <end position="79"/>
    </location>
</feature>
<proteinExistence type="inferred from homology"/>
<comment type="caution">
    <text evidence="10">The sequence shown here is derived from an EMBL/GenBank/DDBJ whole genome shotgun (WGS) entry which is preliminary data.</text>
</comment>
<comment type="subunit">
    <text evidence="7">Component of the precatalytic spliceosome (spliceosome B complex). Component of the U5 snRNP complex. Component of the U4/U6-U5 tri-snRNP complex. The U4/U6-U5 tri-snRNP complex is a building block of the precatalytic spliceosome (spliceosome B complex). The U4/U6-U5 tri-snRNP complex is composed of the U4, U6 and U5 snRNAs and at least PRPF3, PRPF4, PRPF6, PRPF8, PRPF31, SNRNP200, TXNL4A, SNRNP40, SNRPB, SNRPD1, SNRPD2, SNRPD3, SNRPE, SNRPF, SNRPG, DDX23, CD2BP2, PPIH, SNU13, EFTUD2, SART1 and USP39, plus LSM2, LSM3, LSM4, LSM5, LSM6, LSM7 and LSM8. Directly interacts with CD2BP2. Interacts with HNRPF, HNRPH2, NEDD9 and PQBP1. Interacts with ERBB4.</text>
</comment>
<dbReference type="PANTHER" id="PTHR12052:SF5">
    <property type="entry name" value="THIOREDOXIN-LIKE PROTEIN 4A"/>
    <property type="match status" value="1"/>
</dbReference>
<accession>A0ABD2XLI2</accession>
<gene>
    <name evidence="10" type="ORF">TKK_001501</name>
</gene>
<evidence type="ECO:0000313" key="10">
    <source>
        <dbReference type="EMBL" id="KAL3406112.1"/>
    </source>
</evidence>
<evidence type="ECO:0000256" key="6">
    <source>
        <dbReference type="ARBA" id="ARBA00058660"/>
    </source>
</evidence>
<dbReference type="GO" id="GO:0000398">
    <property type="term" value="P:mRNA splicing, via spliceosome"/>
    <property type="evidence" value="ECO:0007669"/>
    <property type="project" value="UniProtKB-ARBA"/>
</dbReference>
<comment type="subcellular location">
    <subcellularLocation>
        <location evidence="1 8">Nucleus</location>
    </subcellularLocation>
</comment>
<dbReference type="InterPro" id="IPR036249">
    <property type="entry name" value="Thioredoxin-like_sf"/>
</dbReference>
<dbReference type="GO" id="GO:0005682">
    <property type="term" value="C:U5 snRNP"/>
    <property type="evidence" value="ECO:0007669"/>
    <property type="project" value="UniProtKB-UniRule"/>
</dbReference>
<keyword evidence="4 8" id="KW-0508">mRNA splicing</keyword>
<evidence type="ECO:0000256" key="8">
    <source>
        <dbReference type="PIRNR" id="PIRNR017199"/>
    </source>
</evidence>
<dbReference type="PIRSF" id="PIRSF017199">
    <property type="entry name" value="mRNA_splic_U5"/>
    <property type="match status" value="1"/>
</dbReference>
<sequence length="152" mass="17955">MPFMLQHLEKARQVDQAILSEEDRLVVIRFGRDLDPECMKMDEVLFNIAEKVQNFAIIYLVDLDKVRDFTVMYDFDDPCTLMCFFRNRHIMIDLETGDNNKINWALEDEQEMIEILETVCKDAKKDPGLVVSPKDYSTKCRYSFTFTYTKKA</sequence>
<dbReference type="GO" id="GO:0046540">
    <property type="term" value="C:U4/U6 x U5 tri-snRNP complex"/>
    <property type="evidence" value="ECO:0007669"/>
    <property type="project" value="UniProtKB-UniRule"/>
</dbReference>
<protein>
    <recommendedName>
        <fullName evidence="8">Thioredoxin-like protein</fullName>
    </recommendedName>
</protein>
<comment type="function">
    <text evidence="8">Plays role in pre-mRNA splicing.</text>
</comment>
<evidence type="ECO:0000313" key="11">
    <source>
        <dbReference type="Proteomes" id="UP001627154"/>
    </source>
</evidence>
<dbReference type="Pfam" id="PF02966">
    <property type="entry name" value="DIM1"/>
    <property type="match status" value="1"/>
</dbReference>
<keyword evidence="11" id="KW-1185">Reference proteome</keyword>
<name>A0ABD2XLI2_9HYME</name>
<dbReference type="CDD" id="cd02954">
    <property type="entry name" value="DIM1"/>
    <property type="match status" value="1"/>
</dbReference>
<dbReference type="AlphaFoldDB" id="A0ABD2XLI2"/>
<comment type="function">
    <text evidence="6">Plays a role in pre-mRNA splicing as component of the U5 snRNP and U4/U6-U5 tri-snRNP complexes that are involved in spliceosome assembly, and as component of the precatalytic spliceosome (spliceosome B complex).</text>
</comment>
<keyword evidence="3 8" id="KW-0507">mRNA processing</keyword>
<reference evidence="10 11" key="1">
    <citation type="journal article" date="2024" name="bioRxiv">
        <title>A reference genome for Trichogramma kaykai: A tiny desert-dwelling parasitoid wasp with competing sex-ratio distorters.</title>
        <authorList>
            <person name="Culotta J."/>
            <person name="Lindsey A.R."/>
        </authorList>
    </citation>
    <scope>NUCLEOTIDE SEQUENCE [LARGE SCALE GENOMIC DNA]</scope>
    <source>
        <strain evidence="10 11">KSX58</strain>
    </source>
</reference>
<evidence type="ECO:0000256" key="2">
    <source>
        <dbReference type="ARBA" id="ARBA00008241"/>
    </source>
</evidence>
<evidence type="ECO:0000256" key="3">
    <source>
        <dbReference type="ARBA" id="ARBA00022664"/>
    </source>
</evidence>
<evidence type="ECO:0000256" key="4">
    <source>
        <dbReference type="ARBA" id="ARBA00023187"/>
    </source>
</evidence>
<comment type="similarity">
    <text evidence="2 8">Belongs to the DIM1 family.</text>
</comment>
<organism evidence="10 11">
    <name type="scientific">Trichogramma kaykai</name>
    <dbReference type="NCBI Taxonomy" id="54128"/>
    <lineage>
        <taxon>Eukaryota</taxon>
        <taxon>Metazoa</taxon>
        <taxon>Ecdysozoa</taxon>
        <taxon>Arthropoda</taxon>
        <taxon>Hexapoda</taxon>
        <taxon>Insecta</taxon>
        <taxon>Pterygota</taxon>
        <taxon>Neoptera</taxon>
        <taxon>Endopterygota</taxon>
        <taxon>Hymenoptera</taxon>
        <taxon>Apocrita</taxon>
        <taxon>Proctotrupomorpha</taxon>
        <taxon>Chalcidoidea</taxon>
        <taxon>Trichogrammatidae</taxon>
        <taxon>Trichogramma</taxon>
    </lineage>
</organism>
<dbReference type="PANTHER" id="PTHR12052">
    <property type="entry name" value="THIOREDOXIN-LIKE PROTEN 4A, 4B"/>
    <property type="match status" value="1"/>
</dbReference>
<evidence type="ECO:0000256" key="7">
    <source>
        <dbReference type="ARBA" id="ARBA00065304"/>
    </source>
</evidence>
<evidence type="ECO:0000256" key="5">
    <source>
        <dbReference type="ARBA" id="ARBA00023242"/>
    </source>
</evidence>
<evidence type="ECO:0000256" key="9">
    <source>
        <dbReference type="PIRSR" id="PIRSR017199-1"/>
    </source>
</evidence>
<evidence type="ECO:0000256" key="1">
    <source>
        <dbReference type="ARBA" id="ARBA00004123"/>
    </source>
</evidence>
<dbReference type="InterPro" id="IPR004123">
    <property type="entry name" value="Dim1"/>
</dbReference>
<dbReference type="SMART" id="SM01410">
    <property type="entry name" value="DIM1"/>
    <property type="match status" value="1"/>
</dbReference>
<dbReference type="EMBL" id="JBJJXI010000019">
    <property type="protein sequence ID" value="KAL3406112.1"/>
    <property type="molecule type" value="Genomic_DNA"/>
</dbReference>
<dbReference type="Gene3D" id="3.40.30.10">
    <property type="entry name" value="Glutaredoxin"/>
    <property type="match status" value="1"/>
</dbReference>
<dbReference type="FunFam" id="3.40.30.10:FF:000004">
    <property type="entry name" value="Spliceosomal protein DIB1"/>
    <property type="match status" value="1"/>
</dbReference>
<keyword evidence="5 8" id="KW-0539">Nucleus</keyword>
<dbReference type="SUPFAM" id="SSF52833">
    <property type="entry name" value="Thioredoxin-like"/>
    <property type="match status" value="1"/>
</dbReference>